<dbReference type="Proteomes" id="UP000812966">
    <property type="component" value="Unassembled WGS sequence"/>
</dbReference>
<name>A0A8K0JM50_9TREE</name>
<gene>
    <name evidence="2" type="ORF">FFLO_05567</name>
</gene>
<reference evidence="2" key="1">
    <citation type="submission" date="2020-04" db="EMBL/GenBank/DDBJ databases">
        <title>Analysis of mating type loci in Filobasidium floriforme.</title>
        <authorList>
            <person name="Nowrousian M."/>
        </authorList>
    </citation>
    <scope>NUCLEOTIDE SEQUENCE</scope>
    <source>
        <strain evidence="2">CBS 6242</strain>
    </source>
</reference>
<keyword evidence="1" id="KW-1133">Transmembrane helix</keyword>
<comment type="caution">
    <text evidence="2">The sequence shown here is derived from an EMBL/GenBank/DDBJ whole genome shotgun (WGS) entry which is preliminary data.</text>
</comment>
<proteinExistence type="predicted"/>
<evidence type="ECO:0000313" key="3">
    <source>
        <dbReference type="Proteomes" id="UP000812966"/>
    </source>
</evidence>
<sequence>MLFPFILPVLPILKWIGFTAITLSMMGNIMGPPVPVPSLPAVSLLLLNHAFHP</sequence>
<accession>A0A8K0JM50</accession>
<dbReference type="EMBL" id="JABELV010000145">
    <property type="protein sequence ID" value="KAG7529551.1"/>
    <property type="molecule type" value="Genomic_DNA"/>
</dbReference>
<evidence type="ECO:0000313" key="2">
    <source>
        <dbReference type="EMBL" id="KAG7529551.1"/>
    </source>
</evidence>
<feature type="transmembrane region" description="Helical" evidence="1">
    <location>
        <begin position="12"/>
        <end position="30"/>
    </location>
</feature>
<keyword evidence="1" id="KW-0472">Membrane</keyword>
<organism evidence="2 3">
    <name type="scientific">Filobasidium floriforme</name>
    <dbReference type="NCBI Taxonomy" id="5210"/>
    <lineage>
        <taxon>Eukaryota</taxon>
        <taxon>Fungi</taxon>
        <taxon>Dikarya</taxon>
        <taxon>Basidiomycota</taxon>
        <taxon>Agaricomycotina</taxon>
        <taxon>Tremellomycetes</taxon>
        <taxon>Filobasidiales</taxon>
        <taxon>Filobasidiaceae</taxon>
        <taxon>Filobasidium</taxon>
    </lineage>
</organism>
<dbReference type="AlphaFoldDB" id="A0A8K0JM50"/>
<keyword evidence="1" id="KW-0812">Transmembrane</keyword>
<evidence type="ECO:0000256" key="1">
    <source>
        <dbReference type="SAM" id="Phobius"/>
    </source>
</evidence>
<keyword evidence="3" id="KW-1185">Reference proteome</keyword>
<protein>
    <submittedName>
        <fullName evidence="2">Uncharacterized protein</fullName>
    </submittedName>
</protein>